<feature type="region of interest" description="Disordered" evidence="1">
    <location>
        <begin position="99"/>
        <end position="202"/>
    </location>
</feature>
<feature type="compositionally biased region" description="Basic and acidic residues" evidence="1">
    <location>
        <begin position="127"/>
        <end position="144"/>
    </location>
</feature>
<keyword evidence="3" id="KW-1185">Reference proteome</keyword>
<feature type="region of interest" description="Disordered" evidence="1">
    <location>
        <begin position="378"/>
        <end position="424"/>
    </location>
</feature>
<feature type="region of interest" description="Disordered" evidence="1">
    <location>
        <begin position="457"/>
        <end position="480"/>
    </location>
</feature>
<name>A0A813DR01_POLGL</name>
<feature type="region of interest" description="Disordered" evidence="1">
    <location>
        <begin position="629"/>
        <end position="654"/>
    </location>
</feature>
<dbReference type="OrthoDB" id="447942at2759"/>
<evidence type="ECO:0000313" key="2">
    <source>
        <dbReference type="EMBL" id="CAE8588772.1"/>
    </source>
</evidence>
<dbReference type="EMBL" id="CAJNNV010003312">
    <property type="protein sequence ID" value="CAE8588772.1"/>
    <property type="molecule type" value="Genomic_DNA"/>
</dbReference>
<reference evidence="2" key="1">
    <citation type="submission" date="2021-02" db="EMBL/GenBank/DDBJ databases">
        <authorList>
            <person name="Dougan E. K."/>
            <person name="Rhodes N."/>
            <person name="Thang M."/>
            <person name="Chan C."/>
        </authorList>
    </citation>
    <scope>NUCLEOTIDE SEQUENCE</scope>
</reference>
<feature type="compositionally biased region" description="Basic and acidic residues" evidence="1">
    <location>
        <begin position="399"/>
        <end position="422"/>
    </location>
</feature>
<proteinExistence type="predicted"/>
<organism evidence="2 3">
    <name type="scientific">Polarella glacialis</name>
    <name type="common">Dinoflagellate</name>
    <dbReference type="NCBI Taxonomy" id="89957"/>
    <lineage>
        <taxon>Eukaryota</taxon>
        <taxon>Sar</taxon>
        <taxon>Alveolata</taxon>
        <taxon>Dinophyceae</taxon>
        <taxon>Suessiales</taxon>
        <taxon>Suessiaceae</taxon>
        <taxon>Polarella</taxon>
    </lineage>
</organism>
<evidence type="ECO:0000256" key="1">
    <source>
        <dbReference type="SAM" id="MobiDB-lite"/>
    </source>
</evidence>
<dbReference type="Proteomes" id="UP000654075">
    <property type="component" value="Unassembled WGS sequence"/>
</dbReference>
<protein>
    <submittedName>
        <fullName evidence="2">Uncharacterized protein</fullName>
    </submittedName>
</protein>
<evidence type="ECO:0000313" key="3">
    <source>
        <dbReference type="Proteomes" id="UP000654075"/>
    </source>
</evidence>
<feature type="compositionally biased region" description="Low complexity" evidence="1">
    <location>
        <begin position="173"/>
        <end position="197"/>
    </location>
</feature>
<comment type="caution">
    <text evidence="2">The sequence shown here is derived from an EMBL/GenBank/DDBJ whole genome shotgun (WGS) entry which is preliminary data.</text>
</comment>
<gene>
    <name evidence="2" type="ORF">PGLA1383_LOCUS7557</name>
</gene>
<feature type="non-terminal residue" evidence="2">
    <location>
        <position position="1"/>
    </location>
</feature>
<sequence length="654" mass="70003">AVTPTVSTVTYLSSVGAPLVVVSHTHLEREGGALSGFGDAEVRAFVNRPFFGRHVAFDGGLLHGCPARLGETAGERLSLVVNVWLDHRPLGTVTSESYFADARHRPRQTAEDTSGHQLSRIRRRRVQDKQDKQREHSHDTEPDGHLFLLDSCEGSSALFAPGTSEDQTPVPPSRGRSSAGTSRRAASSTASSAAGGASPPPAAPEVEELRFYVVWKITSKPDLSPDMALQNSPPSESLKVGDAVYFKVKVAGKEIAGRGLVVESGKLCTIAGPAEAMEENEMSVSVGGCKVVFFRLDASCLRLERPALWKKVLALQPWPRVRDIISAYNGTETSAPIGDSSDELRPARAPPPVATSASKTTPGISQLLAGLTGVWPSMAGAGEVEDSSSEDEDGASGEEVAKRPEGRKKSSKEQKGKEEKQPDPLATILSAGLSGGNLSLQDILIARLLQDLNPKTAKKSIKKDSDGSGSGSDDDLDGSLLKKGLSHMRNLNRLKQRVKTRPRRMWRKFEGSVKEELGIGPGEPWTLRSWSRRINWGKFKGLRRCMEMQISVHELLKAGAADVARAQTVQNIKALHQSVLSGGDWTTAWLLTGLTDPTQRREFAGDEGEMSAITSYLGAMAELKKKLKPAHGKLGDSSGSEAGHVAEGGGAAAE</sequence>
<feature type="non-terminal residue" evidence="2">
    <location>
        <position position="654"/>
    </location>
</feature>
<dbReference type="AlphaFoldDB" id="A0A813DR01"/>
<feature type="region of interest" description="Disordered" evidence="1">
    <location>
        <begin position="334"/>
        <end position="362"/>
    </location>
</feature>
<accession>A0A813DR01</accession>
<feature type="compositionally biased region" description="Acidic residues" evidence="1">
    <location>
        <begin position="383"/>
        <end position="396"/>
    </location>
</feature>